<evidence type="ECO:0000313" key="10">
    <source>
        <dbReference type="Proteomes" id="UP001059617"/>
    </source>
</evidence>
<reference evidence="9" key="1">
    <citation type="submission" date="2021-04" db="EMBL/GenBank/DDBJ databases">
        <authorList>
            <person name="Hartkoorn R.C."/>
            <person name="Beaudoing E."/>
            <person name="Hot D."/>
        </authorList>
    </citation>
    <scope>NUCLEOTIDE SEQUENCE</scope>
    <source>
        <strain evidence="9">NRRL B-16292</strain>
    </source>
</reference>
<keyword evidence="10" id="KW-1185">Reference proteome</keyword>
<dbReference type="EMBL" id="CP073720">
    <property type="protein sequence ID" value="UWP85616.1"/>
    <property type="molecule type" value="Genomic_DNA"/>
</dbReference>
<proteinExistence type="inferred from homology"/>
<evidence type="ECO:0000256" key="4">
    <source>
        <dbReference type="ARBA" id="ARBA00023315"/>
    </source>
</evidence>
<dbReference type="PROSITE" id="PS00737">
    <property type="entry name" value="THIOLASE_2"/>
    <property type="match status" value="1"/>
</dbReference>
<dbReference type="EC" id="2.3.1.9" evidence="2"/>
<dbReference type="CDD" id="cd00751">
    <property type="entry name" value="thiolase"/>
    <property type="match status" value="1"/>
</dbReference>
<keyword evidence="4 6" id="KW-0012">Acyltransferase</keyword>
<dbReference type="Proteomes" id="UP001059617">
    <property type="component" value="Chromosome"/>
</dbReference>
<evidence type="ECO:0000259" key="8">
    <source>
        <dbReference type="Pfam" id="PF02803"/>
    </source>
</evidence>
<evidence type="ECO:0000256" key="3">
    <source>
        <dbReference type="ARBA" id="ARBA00022679"/>
    </source>
</evidence>
<dbReference type="NCBIfam" id="TIGR01930">
    <property type="entry name" value="AcCoA-C-Actrans"/>
    <property type="match status" value="1"/>
</dbReference>
<dbReference type="PANTHER" id="PTHR18919">
    <property type="entry name" value="ACETYL-COA C-ACYLTRANSFERASE"/>
    <property type="match status" value="1"/>
</dbReference>
<dbReference type="InterPro" id="IPR002155">
    <property type="entry name" value="Thiolase"/>
</dbReference>
<keyword evidence="3 6" id="KW-0808">Transferase</keyword>
<sequence length="404" mass="41280">MSDRDVVIVGAARTPIGSFGGALREATIPALAAVAIRSTMERAGLAGVDVDELVLGVNFPGSDRSIARQAALRGGLPEDGVAYTVDRACCSSLAALALTARGIRSGESDVALAGGAENLSAVPFFIDGMRWGHRLGSIQLGDQLVITCPHTGVPRAVQAADEAARYGVGRAEQDRWALRSQQRCARAVERGLFDVEITPVRSPADAARPYSLGADESPRRDTTLERLAALPTVHGSATVTAGNAPGLSTGAAMLAVAAAGVARERGLRPLATVLGVASVSGPPAQIASIPAVAAQRVLDRCGVDLADVDLIEINEAFAAVPLVTTLRLAGGDADRAAELRERTNVNGGAVALGHPTGATGARLVMTVVAELRRRGGGIGLVTMCGGIGEANAVLVRAHPDGEVK</sequence>
<evidence type="ECO:0000259" key="7">
    <source>
        <dbReference type="Pfam" id="PF00108"/>
    </source>
</evidence>
<dbReference type="InterPro" id="IPR020610">
    <property type="entry name" value="Thiolase_AS"/>
</dbReference>
<name>A0ABY5WBZ8_9ACTN</name>
<gene>
    <name evidence="9" type="ORF">Dfulv_15775</name>
</gene>
<dbReference type="RefSeq" id="WP_259863761.1">
    <property type="nucleotide sequence ID" value="NZ_BAAAST010000012.1"/>
</dbReference>
<evidence type="ECO:0000256" key="2">
    <source>
        <dbReference type="ARBA" id="ARBA00012705"/>
    </source>
</evidence>
<dbReference type="PIRSF" id="PIRSF000429">
    <property type="entry name" value="Ac-CoA_Ac_transf"/>
    <property type="match status" value="1"/>
</dbReference>
<comment type="similarity">
    <text evidence="1 6">Belongs to the thiolase-like superfamily. Thiolase family.</text>
</comment>
<dbReference type="SUPFAM" id="SSF53901">
    <property type="entry name" value="Thiolase-like"/>
    <property type="match status" value="2"/>
</dbReference>
<dbReference type="PROSITE" id="PS00099">
    <property type="entry name" value="THIOLASE_3"/>
    <property type="match status" value="1"/>
</dbReference>
<dbReference type="Pfam" id="PF02803">
    <property type="entry name" value="Thiolase_C"/>
    <property type="match status" value="1"/>
</dbReference>
<feature type="domain" description="Thiolase N-terminal" evidence="7">
    <location>
        <begin position="6"/>
        <end position="257"/>
    </location>
</feature>
<evidence type="ECO:0000256" key="1">
    <source>
        <dbReference type="ARBA" id="ARBA00010982"/>
    </source>
</evidence>
<evidence type="ECO:0000256" key="5">
    <source>
        <dbReference type="ARBA" id="ARBA00040529"/>
    </source>
</evidence>
<dbReference type="InterPro" id="IPR020616">
    <property type="entry name" value="Thiolase_N"/>
</dbReference>
<evidence type="ECO:0000313" key="9">
    <source>
        <dbReference type="EMBL" id="UWP85616.1"/>
    </source>
</evidence>
<protein>
    <recommendedName>
        <fullName evidence="5">Probable acetyl-CoA acetyltransferase</fullName>
        <ecNumber evidence="2">2.3.1.9</ecNumber>
    </recommendedName>
</protein>
<accession>A0ABY5WBZ8</accession>
<dbReference type="PANTHER" id="PTHR18919:SF107">
    <property type="entry name" value="ACETYL-COA ACETYLTRANSFERASE, CYTOSOLIC"/>
    <property type="match status" value="1"/>
</dbReference>
<dbReference type="Gene3D" id="3.40.47.10">
    <property type="match status" value="1"/>
</dbReference>
<dbReference type="InterPro" id="IPR016039">
    <property type="entry name" value="Thiolase-like"/>
</dbReference>
<evidence type="ECO:0000256" key="6">
    <source>
        <dbReference type="RuleBase" id="RU003557"/>
    </source>
</evidence>
<reference evidence="9" key="2">
    <citation type="submission" date="2022-09" db="EMBL/GenBank/DDBJ databases">
        <title>Biosynthetic gene clusters of Dactylosporangioum fulvum.</title>
        <authorList>
            <person name="Caradec T."/>
        </authorList>
    </citation>
    <scope>NUCLEOTIDE SEQUENCE</scope>
    <source>
        <strain evidence="9">NRRL B-16292</strain>
    </source>
</reference>
<dbReference type="InterPro" id="IPR020613">
    <property type="entry name" value="Thiolase_CS"/>
</dbReference>
<dbReference type="InterPro" id="IPR020617">
    <property type="entry name" value="Thiolase_C"/>
</dbReference>
<organism evidence="9 10">
    <name type="scientific">Dactylosporangium fulvum</name>
    <dbReference type="NCBI Taxonomy" id="53359"/>
    <lineage>
        <taxon>Bacteria</taxon>
        <taxon>Bacillati</taxon>
        <taxon>Actinomycetota</taxon>
        <taxon>Actinomycetes</taxon>
        <taxon>Micromonosporales</taxon>
        <taxon>Micromonosporaceae</taxon>
        <taxon>Dactylosporangium</taxon>
    </lineage>
</organism>
<dbReference type="Pfam" id="PF00108">
    <property type="entry name" value="Thiolase_N"/>
    <property type="match status" value="1"/>
</dbReference>
<feature type="domain" description="Thiolase C-terminal" evidence="8">
    <location>
        <begin position="268"/>
        <end position="396"/>
    </location>
</feature>